<keyword evidence="12" id="KW-1185">Reference proteome</keyword>
<evidence type="ECO:0000256" key="4">
    <source>
        <dbReference type="ARBA" id="ARBA00022679"/>
    </source>
</evidence>
<name>A0A559IVS0_9BACL</name>
<keyword evidence="9" id="KW-0472">Membrane</keyword>
<dbReference type="OrthoDB" id="199946at2"/>
<dbReference type="GO" id="GO:0000155">
    <property type="term" value="F:phosphorelay sensor kinase activity"/>
    <property type="evidence" value="ECO:0007669"/>
    <property type="project" value="InterPro"/>
</dbReference>
<keyword evidence="9" id="KW-1133">Transmembrane helix</keyword>
<keyword evidence="4" id="KW-0808">Transferase</keyword>
<feature type="domain" description="Signal transduction histidine kinase subgroup 3 dimerisation and phosphoacceptor" evidence="10">
    <location>
        <begin position="189"/>
        <end position="255"/>
    </location>
</feature>
<evidence type="ECO:0000256" key="8">
    <source>
        <dbReference type="ARBA" id="ARBA00023012"/>
    </source>
</evidence>
<dbReference type="RefSeq" id="WP_144986538.1">
    <property type="nucleotide sequence ID" value="NZ_VNJK01000001.1"/>
</dbReference>
<evidence type="ECO:0000313" key="12">
    <source>
        <dbReference type="Proteomes" id="UP000318102"/>
    </source>
</evidence>
<keyword evidence="3" id="KW-0597">Phosphoprotein</keyword>
<evidence type="ECO:0000313" key="11">
    <source>
        <dbReference type="EMBL" id="TVX91742.1"/>
    </source>
</evidence>
<dbReference type="InterPro" id="IPR050482">
    <property type="entry name" value="Sensor_HK_TwoCompSys"/>
</dbReference>
<keyword evidence="8" id="KW-0902">Two-component regulatory system</keyword>
<dbReference type="GO" id="GO:0005524">
    <property type="term" value="F:ATP binding"/>
    <property type="evidence" value="ECO:0007669"/>
    <property type="project" value="UniProtKB-KW"/>
</dbReference>
<keyword evidence="9" id="KW-0812">Transmembrane</keyword>
<organism evidence="11 12">
    <name type="scientific">Paenibacillus agilis</name>
    <dbReference type="NCBI Taxonomy" id="3020863"/>
    <lineage>
        <taxon>Bacteria</taxon>
        <taxon>Bacillati</taxon>
        <taxon>Bacillota</taxon>
        <taxon>Bacilli</taxon>
        <taxon>Bacillales</taxon>
        <taxon>Paenibacillaceae</taxon>
        <taxon>Paenibacillus</taxon>
    </lineage>
</organism>
<evidence type="ECO:0000256" key="9">
    <source>
        <dbReference type="SAM" id="Phobius"/>
    </source>
</evidence>
<evidence type="ECO:0000256" key="1">
    <source>
        <dbReference type="ARBA" id="ARBA00000085"/>
    </source>
</evidence>
<dbReference type="Gene3D" id="1.20.5.1930">
    <property type="match status" value="1"/>
</dbReference>
<evidence type="ECO:0000256" key="6">
    <source>
        <dbReference type="ARBA" id="ARBA00022777"/>
    </source>
</evidence>
<dbReference type="EMBL" id="VNJK01000001">
    <property type="protein sequence ID" value="TVX91742.1"/>
    <property type="molecule type" value="Genomic_DNA"/>
</dbReference>
<dbReference type="Gene3D" id="3.30.565.10">
    <property type="entry name" value="Histidine kinase-like ATPase, C-terminal domain"/>
    <property type="match status" value="1"/>
</dbReference>
<dbReference type="CDD" id="cd16917">
    <property type="entry name" value="HATPase_UhpB-NarQ-NarX-like"/>
    <property type="match status" value="1"/>
</dbReference>
<dbReference type="Proteomes" id="UP000318102">
    <property type="component" value="Unassembled WGS sequence"/>
</dbReference>
<feature type="transmembrane region" description="Helical" evidence="9">
    <location>
        <begin position="125"/>
        <end position="143"/>
    </location>
</feature>
<evidence type="ECO:0000256" key="7">
    <source>
        <dbReference type="ARBA" id="ARBA00022840"/>
    </source>
</evidence>
<gene>
    <name evidence="11" type="ORF">FPZ44_00915</name>
</gene>
<dbReference type="GO" id="GO:0016020">
    <property type="term" value="C:membrane"/>
    <property type="evidence" value="ECO:0007669"/>
    <property type="project" value="InterPro"/>
</dbReference>
<dbReference type="EC" id="2.7.13.3" evidence="2"/>
<dbReference type="AlphaFoldDB" id="A0A559IVS0"/>
<dbReference type="InterPro" id="IPR036890">
    <property type="entry name" value="HATPase_C_sf"/>
</dbReference>
<evidence type="ECO:0000256" key="3">
    <source>
        <dbReference type="ARBA" id="ARBA00022553"/>
    </source>
</evidence>
<accession>A0A559IVS0</accession>
<reference evidence="11 12" key="1">
    <citation type="submission" date="2019-07" db="EMBL/GenBank/DDBJ databases">
        <authorList>
            <person name="Kim J."/>
        </authorList>
    </citation>
    <scope>NUCLEOTIDE SEQUENCE [LARGE SCALE GENOMIC DNA]</scope>
    <source>
        <strain evidence="11 12">N4</strain>
    </source>
</reference>
<sequence>MLKRHITVLIQFILTIVTSIAVLYTDNGFRWFSDQEEFFFYVFLYLGLSQIRQMWIPSHWIKLGFMLELIYSLFLIYTFSALLVFLFIATWITAPKSWPPALLAKGFIVSWIGLLAALIDYSWTDIIHFNLIAIVIGILLYGLRQYEWEKQYLVLQNDQLRQQIYELQQSNHDMIHYARAVEEMSQAEERSRIAHDLHDELGHQFIRLKMMMDASVEVSTTNQEQAFKLFIEVRSQLAACMELMRSTVKRLKPSDHRLHSYSLERLQQEYASAKFHVDYEVEGIPYMLYPSVEIALYRNAREALTNAIRHGAASKASIVLHYEHNQVVLQVSNNGQLPLQPIQNGIGIRGMQDRAHTLGGHIEVMLKPLFCIQTRLPIRHKYID</sequence>
<dbReference type="SUPFAM" id="SSF55874">
    <property type="entry name" value="ATPase domain of HSP90 chaperone/DNA topoisomerase II/histidine kinase"/>
    <property type="match status" value="1"/>
</dbReference>
<dbReference type="GO" id="GO:0046983">
    <property type="term" value="F:protein dimerization activity"/>
    <property type="evidence" value="ECO:0007669"/>
    <property type="project" value="InterPro"/>
</dbReference>
<protein>
    <recommendedName>
        <fullName evidence="2">histidine kinase</fullName>
        <ecNumber evidence="2">2.7.13.3</ecNumber>
    </recommendedName>
</protein>
<keyword evidence="7" id="KW-0067">ATP-binding</keyword>
<feature type="transmembrane region" description="Helical" evidence="9">
    <location>
        <begin position="38"/>
        <end position="57"/>
    </location>
</feature>
<proteinExistence type="predicted"/>
<feature type="transmembrane region" description="Helical" evidence="9">
    <location>
        <begin position="69"/>
        <end position="94"/>
    </location>
</feature>
<keyword evidence="6 11" id="KW-0418">Kinase</keyword>
<dbReference type="PANTHER" id="PTHR24421:SF10">
    <property type="entry name" value="NITRATE_NITRITE SENSOR PROTEIN NARQ"/>
    <property type="match status" value="1"/>
</dbReference>
<comment type="catalytic activity">
    <reaction evidence="1">
        <text>ATP + protein L-histidine = ADP + protein N-phospho-L-histidine.</text>
        <dbReference type="EC" id="2.7.13.3"/>
    </reaction>
</comment>
<dbReference type="InterPro" id="IPR011712">
    <property type="entry name" value="Sig_transdc_His_kin_sub3_dim/P"/>
</dbReference>
<feature type="transmembrane region" description="Helical" evidence="9">
    <location>
        <begin position="101"/>
        <end position="119"/>
    </location>
</feature>
<dbReference type="Pfam" id="PF07730">
    <property type="entry name" value="HisKA_3"/>
    <property type="match status" value="1"/>
</dbReference>
<evidence type="ECO:0000256" key="2">
    <source>
        <dbReference type="ARBA" id="ARBA00012438"/>
    </source>
</evidence>
<feature type="transmembrane region" description="Helical" evidence="9">
    <location>
        <begin position="6"/>
        <end position="26"/>
    </location>
</feature>
<evidence type="ECO:0000259" key="10">
    <source>
        <dbReference type="Pfam" id="PF07730"/>
    </source>
</evidence>
<comment type="caution">
    <text evidence="11">The sequence shown here is derived from an EMBL/GenBank/DDBJ whole genome shotgun (WGS) entry which is preliminary data.</text>
</comment>
<dbReference type="PANTHER" id="PTHR24421">
    <property type="entry name" value="NITRATE/NITRITE SENSOR PROTEIN NARX-RELATED"/>
    <property type="match status" value="1"/>
</dbReference>
<keyword evidence="5" id="KW-0547">Nucleotide-binding</keyword>
<evidence type="ECO:0000256" key="5">
    <source>
        <dbReference type="ARBA" id="ARBA00022741"/>
    </source>
</evidence>